<dbReference type="GO" id="GO:0048038">
    <property type="term" value="F:quinone binding"/>
    <property type="evidence" value="ECO:0007669"/>
    <property type="project" value="TreeGrafter"/>
</dbReference>
<dbReference type="PRINTS" id="PR00081">
    <property type="entry name" value="GDHRDH"/>
</dbReference>
<protein>
    <recommendedName>
        <fullName evidence="19">(3R)-3-hydroxyacyl-CoA dehydrogenase</fullName>
        <ecNumber evidence="18">1.1.1.239</ecNumber>
        <ecNumber evidence="4">1.1.1.n12</ecNumber>
    </recommendedName>
    <alternativeName>
        <fullName evidence="21">17-beta-hydroxysteroid dehydrogenase 8</fullName>
    </alternativeName>
    <alternativeName>
        <fullName evidence="20">3-ketoacyl-[acyl-carrier-protein] reductase alpha subunit</fullName>
    </alternativeName>
    <alternativeName>
        <fullName evidence="23">3-oxoacyl-[acyl-carrier-protein] reductase</fullName>
    </alternativeName>
    <alternativeName>
        <fullName evidence="24">Estradiol 17-beta-dehydrogenase 8</fullName>
    </alternativeName>
    <alternativeName>
        <fullName evidence="22">Testosterone 17-beta-dehydrogenase 8</fullName>
    </alternativeName>
</protein>
<dbReference type="PRINTS" id="PR00080">
    <property type="entry name" value="SDRFAMILY"/>
</dbReference>
<dbReference type="PANTHER" id="PTHR42760">
    <property type="entry name" value="SHORT-CHAIN DEHYDROGENASES/REDUCTASES FAMILY MEMBER"/>
    <property type="match status" value="1"/>
</dbReference>
<keyword evidence="27" id="KW-1185">Reference proteome</keyword>
<evidence type="ECO:0000256" key="3">
    <source>
        <dbReference type="ARBA" id="ARBA00006484"/>
    </source>
</evidence>
<keyword evidence="8" id="KW-0560">Oxidoreductase</keyword>
<evidence type="ECO:0000256" key="17">
    <source>
        <dbReference type="ARBA" id="ARBA00065174"/>
    </source>
</evidence>
<dbReference type="EMBL" id="BEYU01000155">
    <property type="protein sequence ID" value="GBG33447.1"/>
    <property type="molecule type" value="Genomic_DNA"/>
</dbReference>
<dbReference type="InParanoid" id="A0A2R5GRE1"/>
<evidence type="ECO:0000256" key="5">
    <source>
        <dbReference type="ARBA" id="ARBA00022516"/>
    </source>
</evidence>
<evidence type="ECO:0000256" key="20">
    <source>
        <dbReference type="ARBA" id="ARBA00077835"/>
    </source>
</evidence>
<keyword evidence="12" id="KW-0275">Fatty acid biosynthesis</keyword>
<comment type="similarity">
    <text evidence="3">Belongs to the short-chain dehydrogenases/reductases (SDR) family.</text>
</comment>
<evidence type="ECO:0000256" key="10">
    <source>
        <dbReference type="ARBA" id="ARBA00023098"/>
    </source>
</evidence>
<dbReference type="GO" id="GO:0004303">
    <property type="term" value="F:estradiol 17-beta-dehydrogenase [NAD(P)+] activity"/>
    <property type="evidence" value="ECO:0007669"/>
    <property type="project" value="UniProtKB-EC"/>
</dbReference>
<dbReference type="EC" id="1.1.1.n12" evidence="4"/>
<evidence type="ECO:0000256" key="8">
    <source>
        <dbReference type="ARBA" id="ARBA00023002"/>
    </source>
</evidence>
<evidence type="ECO:0000256" key="9">
    <source>
        <dbReference type="ARBA" id="ARBA00023027"/>
    </source>
</evidence>
<dbReference type="PANTHER" id="PTHR42760:SF83">
    <property type="entry name" value="(3R)-3-HYDROXYACYL-COA DEHYDROGENASE"/>
    <property type="match status" value="1"/>
</dbReference>
<keyword evidence="10" id="KW-0443">Lipid metabolism</keyword>
<dbReference type="PROSITE" id="PS00061">
    <property type="entry name" value="ADH_SHORT"/>
    <property type="match status" value="1"/>
</dbReference>
<keyword evidence="6" id="KW-0597">Phosphoprotein</keyword>
<dbReference type="GO" id="GO:0008202">
    <property type="term" value="P:steroid metabolic process"/>
    <property type="evidence" value="ECO:0007669"/>
    <property type="project" value="UniProtKB-ARBA"/>
</dbReference>
<dbReference type="InterPro" id="IPR020904">
    <property type="entry name" value="Sc_DH/Rdtase_CS"/>
</dbReference>
<gene>
    <name evidence="26" type="ORF">FCC1311_079161</name>
</gene>
<comment type="caution">
    <text evidence="26">The sequence shown here is derived from an EMBL/GenBank/DDBJ whole genome shotgun (WGS) entry which is preliminary data.</text>
</comment>
<dbReference type="Pfam" id="PF13561">
    <property type="entry name" value="adh_short_C2"/>
    <property type="match status" value="1"/>
</dbReference>
<evidence type="ECO:0000313" key="26">
    <source>
        <dbReference type="EMBL" id="GBG33447.1"/>
    </source>
</evidence>
<comment type="subunit">
    <text evidence="17">Heterotetramer with CBR4; contains two molecules of HSD17B8 and CBR4.</text>
</comment>
<dbReference type="FunCoup" id="A0A2R5GRE1">
    <property type="interactions" value="205"/>
</dbReference>
<evidence type="ECO:0000256" key="2">
    <source>
        <dbReference type="ARBA" id="ARBA00005189"/>
    </source>
</evidence>
<reference evidence="26 27" key="1">
    <citation type="submission" date="2017-12" db="EMBL/GenBank/DDBJ databases">
        <title>Sequencing, de novo assembly and annotation of complete genome of a new Thraustochytrid species, strain FCC1311.</title>
        <authorList>
            <person name="Sedici K."/>
            <person name="Godart F."/>
            <person name="Aiese Cigliano R."/>
            <person name="Sanseverino W."/>
            <person name="Barakat M."/>
            <person name="Ortet P."/>
            <person name="Marechal E."/>
            <person name="Cagnac O."/>
            <person name="Amato A."/>
        </authorList>
    </citation>
    <scope>NUCLEOTIDE SEQUENCE [LARGE SCALE GENOMIC DNA]</scope>
</reference>
<comment type="subcellular location">
    <subcellularLocation>
        <location evidence="1">Mitochondrion matrix</location>
    </subcellularLocation>
</comment>
<evidence type="ECO:0000256" key="19">
    <source>
        <dbReference type="ARBA" id="ARBA00070911"/>
    </source>
</evidence>
<dbReference type="AlphaFoldDB" id="A0A2R5GRE1"/>
<comment type="catalytic activity">
    <reaction evidence="16">
        <text>a (3R)-3-hydroxyacyl-CoA + NAD(+) = a 3-oxoacyl-CoA + NADH + H(+)</text>
        <dbReference type="Rhea" id="RHEA:32711"/>
        <dbReference type="ChEBI" id="CHEBI:15378"/>
        <dbReference type="ChEBI" id="CHEBI:57319"/>
        <dbReference type="ChEBI" id="CHEBI:57540"/>
        <dbReference type="ChEBI" id="CHEBI:57945"/>
        <dbReference type="ChEBI" id="CHEBI:90726"/>
        <dbReference type="EC" id="1.1.1.n12"/>
    </reaction>
    <physiologicalReaction direction="left-to-right" evidence="16">
        <dbReference type="Rhea" id="RHEA:32712"/>
    </physiologicalReaction>
</comment>
<dbReference type="EC" id="1.1.1.239" evidence="18"/>
<keyword evidence="11" id="KW-0496">Mitochondrion</keyword>
<dbReference type="SMART" id="SM00822">
    <property type="entry name" value="PKS_KR"/>
    <property type="match status" value="1"/>
</dbReference>
<dbReference type="InterPro" id="IPR057326">
    <property type="entry name" value="KR_dom"/>
</dbReference>
<name>A0A2R5GRE1_9STRA</name>
<keyword evidence="9" id="KW-0520">NAD</keyword>
<comment type="pathway">
    <text evidence="2">Lipid metabolism.</text>
</comment>
<evidence type="ECO:0000256" key="12">
    <source>
        <dbReference type="ARBA" id="ARBA00023160"/>
    </source>
</evidence>
<keyword evidence="5" id="KW-0444">Lipid biosynthesis</keyword>
<evidence type="ECO:0000256" key="18">
    <source>
        <dbReference type="ARBA" id="ARBA00066822"/>
    </source>
</evidence>
<dbReference type="GO" id="GO:0005759">
    <property type="term" value="C:mitochondrial matrix"/>
    <property type="evidence" value="ECO:0007669"/>
    <property type="project" value="UniProtKB-SubCell"/>
</dbReference>
<dbReference type="InterPro" id="IPR002347">
    <property type="entry name" value="SDR_fam"/>
</dbReference>
<dbReference type="SUPFAM" id="SSF51735">
    <property type="entry name" value="NAD(P)-binding Rossmann-fold domains"/>
    <property type="match status" value="1"/>
</dbReference>
<evidence type="ECO:0000256" key="6">
    <source>
        <dbReference type="ARBA" id="ARBA00022553"/>
    </source>
</evidence>
<evidence type="ECO:0000256" key="23">
    <source>
        <dbReference type="ARBA" id="ARBA00083097"/>
    </source>
</evidence>
<keyword evidence="7" id="KW-0276">Fatty acid metabolism</keyword>
<dbReference type="GO" id="GO:0042445">
    <property type="term" value="P:hormone metabolic process"/>
    <property type="evidence" value="ECO:0007669"/>
    <property type="project" value="UniProtKB-ARBA"/>
</dbReference>
<evidence type="ECO:0000256" key="24">
    <source>
        <dbReference type="ARBA" id="ARBA00083258"/>
    </source>
</evidence>
<sequence length="259" mass="26361">MLINLAGRAGVVTGAGSGIGRQVALTLATAGANVAVLDMDGEAARATSVKINTTLNAAGKGGSAIALAVDVSDEAQVNDAIAEARDRLEGNLTCAVHCAGITADGFMHKMSVSQWDRVLDVNLKGTFLVTKAMAAAIKANEDLETGGSIVNLASIIGKVGNLGQANYSASKAGVVAFSKTAAKELARSNIRVNAVLPGFIDTPMAQAVPPKVLNQMISQIPLGRLGTTHEIANTCAFLCSDMATFITGAAIEVTGGQHM</sequence>
<comment type="catalytic activity">
    <reaction evidence="14">
        <text>17beta-estradiol + NAD(+) = estrone + NADH + H(+)</text>
        <dbReference type="Rhea" id="RHEA:24612"/>
        <dbReference type="ChEBI" id="CHEBI:15378"/>
        <dbReference type="ChEBI" id="CHEBI:16469"/>
        <dbReference type="ChEBI" id="CHEBI:17263"/>
        <dbReference type="ChEBI" id="CHEBI:57540"/>
        <dbReference type="ChEBI" id="CHEBI:57945"/>
        <dbReference type="EC" id="1.1.1.62"/>
    </reaction>
    <physiologicalReaction direction="left-to-right" evidence="14">
        <dbReference type="Rhea" id="RHEA:24613"/>
    </physiologicalReaction>
    <physiologicalReaction direction="right-to-left" evidence="14">
        <dbReference type="Rhea" id="RHEA:24614"/>
    </physiologicalReaction>
</comment>
<dbReference type="Gene3D" id="3.40.50.720">
    <property type="entry name" value="NAD(P)-binding Rossmann-like Domain"/>
    <property type="match status" value="1"/>
</dbReference>
<dbReference type="Proteomes" id="UP000241890">
    <property type="component" value="Unassembled WGS sequence"/>
</dbReference>
<dbReference type="InterPro" id="IPR036291">
    <property type="entry name" value="NAD(P)-bd_dom_sf"/>
</dbReference>
<evidence type="ECO:0000256" key="22">
    <source>
        <dbReference type="ARBA" id="ARBA00081936"/>
    </source>
</evidence>
<accession>A0A2R5GRE1</accession>
<evidence type="ECO:0000256" key="14">
    <source>
        <dbReference type="ARBA" id="ARBA00049069"/>
    </source>
</evidence>
<evidence type="ECO:0000259" key="25">
    <source>
        <dbReference type="SMART" id="SM00822"/>
    </source>
</evidence>
<comment type="pathway">
    <text evidence="13">Steroid biosynthesis; estrogen biosynthesis.</text>
</comment>
<dbReference type="GO" id="GO:0006633">
    <property type="term" value="P:fatty acid biosynthetic process"/>
    <property type="evidence" value="ECO:0007669"/>
    <property type="project" value="UniProtKB-KW"/>
</dbReference>
<evidence type="ECO:0000256" key="13">
    <source>
        <dbReference type="ARBA" id="ARBA00037929"/>
    </source>
</evidence>
<evidence type="ECO:0000256" key="4">
    <source>
        <dbReference type="ARBA" id="ARBA00012456"/>
    </source>
</evidence>
<dbReference type="FunFam" id="3.40.50.720:FF:000231">
    <property type="entry name" value="Estradiol 17-beta-dehydrogenase 8"/>
    <property type="match status" value="1"/>
</dbReference>
<evidence type="ECO:0000313" key="27">
    <source>
        <dbReference type="Proteomes" id="UP000241890"/>
    </source>
</evidence>
<organism evidence="26 27">
    <name type="scientific">Hondaea fermentalgiana</name>
    <dbReference type="NCBI Taxonomy" id="2315210"/>
    <lineage>
        <taxon>Eukaryota</taxon>
        <taxon>Sar</taxon>
        <taxon>Stramenopiles</taxon>
        <taxon>Bigyra</taxon>
        <taxon>Labyrinthulomycetes</taxon>
        <taxon>Thraustochytrida</taxon>
        <taxon>Thraustochytriidae</taxon>
        <taxon>Hondaea</taxon>
    </lineage>
</organism>
<dbReference type="GO" id="GO:0047035">
    <property type="term" value="F:testosterone dehydrogenase (NAD+) activity"/>
    <property type="evidence" value="ECO:0007669"/>
    <property type="project" value="UniProtKB-EC"/>
</dbReference>
<dbReference type="OrthoDB" id="1393670at2759"/>
<feature type="domain" description="Ketoreductase" evidence="25">
    <location>
        <begin position="10"/>
        <end position="203"/>
    </location>
</feature>
<evidence type="ECO:0000256" key="16">
    <source>
        <dbReference type="ARBA" id="ARBA00052680"/>
    </source>
</evidence>
<evidence type="ECO:0000256" key="11">
    <source>
        <dbReference type="ARBA" id="ARBA00023128"/>
    </source>
</evidence>
<proteinExistence type="inferred from homology"/>
<evidence type="ECO:0000256" key="1">
    <source>
        <dbReference type="ARBA" id="ARBA00004305"/>
    </source>
</evidence>
<evidence type="ECO:0000256" key="7">
    <source>
        <dbReference type="ARBA" id="ARBA00022832"/>
    </source>
</evidence>
<evidence type="ECO:0000256" key="21">
    <source>
        <dbReference type="ARBA" id="ARBA00081419"/>
    </source>
</evidence>
<comment type="catalytic activity">
    <reaction evidence="15">
        <text>testosterone + NAD(+) = androst-4-ene-3,17-dione + NADH + H(+)</text>
        <dbReference type="Rhea" id="RHEA:14929"/>
        <dbReference type="ChEBI" id="CHEBI:15378"/>
        <dbReference type="ChEBI" id="CHEBI:16422"/>
        <dbReference type="ChEBI" id="CHEBI:17347"/>
        <dbReference type="ChEBI" id="CHEBI:57540"/>
        <dbReference type="ChEBI" id="CHEBI:57945"/>
        <dbReference type="EC" id="1.1.1.239"/>
    </reaction>
    <physiologicalReaction direction="left-to-right" evidence="15">
        <dbReference type="Rhea" id="RHEA:14930"/>
    </physiologicalReaction>
</comment>
<evidence type="ECO:0000256" key="15">
    <source>
        <dbReference type="ARBA" id="ARBA00050232"/>
    </source>
</evidence>